<dbReference type="EMBL" id="JAPDHZ010000003">
    <property type="protein sequence ID" value="MDG0792931.1"/>
    <property type="molecule type" value="Genomic_DNA"/>
</dbReference>
<dbReference type="AlphaFoldDB" id="A0A9X4KJJ2"/>
<proteinExistence type="predicted"/>
<dbReference type="InterPro" id="IPR010791">
    <property type="entry name" value="AttH_dom"/>
</dbReference>
<gene>
    <name evidence="2" type="ORF">OMP38_20170</name>
</gene>
<dbReference type="PANTHER" id="PTHR38591:SF1">
    <property type="entry name" value="BLL1000 PROTEIN"/>
    <property type="match status" value="1"/>
</dbReference>
<feature type="domain" description="AttH" evidence="1">
    <location>
        <begin position="124"/>
        <end position="218"/>
    </location>
</feature>
<comment type="caution">
    <text evidence="2">The sequence shown here is derived from an EMBL/GenBank/DDBJ whole genome shotgun (WGS) entry which is preliminary data.</text>
</comment>
<dbReference type="Pfam" id="PF07143">
    <property type="entry name" value="CrtC"/>
    <property type="match status" value="1"/>
</dbReference>
<organism evidence="2 3">
    <name type="scientific">Cohnella ginsengisoli</name>
    <dbReference type="NCBI Taxonomy" id="425004"/>
    <lineage>
        <taxon>Bacteria</taxon>
        <taxon>Bacillati</taxon>
        <taxon>Bacillota</taxon>
        <taxon>Bacilli</taxon>
        <taxon>Bacillales</taxon>
        <taxon>Paenibacillaceae</taxon>
        <taxon>Cohnella</taxon>
    </lineage>
</organism>
<name>A0A9X4KJJ2_9BACL</name>
<protein>
    <recommendedName>
        <fullName evidence="1">AttH domain-containing protein</fullName>
    </recommendedName>
</protein>
<dbReference type="Proteomes" id="UP001153387">
    <property type="component" value="Unassembled WGS sequence"/>
</dbReference>
<evidence type="ECO:0000313" key="2">
    <source>
        <dbReference type="EMBL" id="MDG0792931.1"/>
    </source>
</evidence>
<dbReference type="Pfam" id="PF17186">
    <property type="entry name" value="Lipocalin_9"/>
    <property type="match status" value="1"/>
</dbReference>
<dbReference type="InterPro" id="IPR023374">
    <property type="entry name" value="AttH-like_dom_sf"/>
</dbReference>
<dbReference type="SUPFAM" id="SSF159245">
    <property type="entry name" value="AttH-like"/>
    <property type="match status" value="1"/>
</dbReference>
<keyword evidence="3" id="KW-1185">Reference proteome</keyword>
<dbReference type="RefSeq" id="WP_277566675.1">
    <property type="nucleotide sequence ID" value="NZ_JAPDHZ010000003.1"/>
</dbReference>
<evidence type="ECO:0000313" key="3">
    <source>
        <dbReference type="Proteomes" id="UP001153387"/>
    </source>
</evidence>
<reference evidence="2 3" key="1">
    <citation type="submission" date="2022-10" db="EMBL/GenBank/DDBJ databases">
        <title>Comparative genomic analysis of Cohnella hashimotonis sp. nov., isolated from the International Space Station.</title>
        <authorList>
            <person name="Simpson A."/>
            <person name="Venkateswaran K."/>
        </authorList>
    </citation>
    <scope>NUCLEOTIDE SEQUENCE [LARGE SCALE GENOMIC DNA]</scope>
    <source>
        <strain evidence="2 3">DSM 18997</strain>
    </source>
</reference>
<sequence>MISRSGLIALPEDAGAHPLSNVEWWYCYALLTGSRGGRYAVMASFFRVGEWAAPKGHYIIHSLARLDRARFESHSELDRSLALQMAGVYLPAYLLAHPTDGHTWDIYSRLLASALPEPHRYMPSSSAKARPTRLAYGQNRMTFANDAEAGFELTLSADTARLRLKFAPNKPVSVIDESGGLNGLRYYSQTRSRVYGELYEEGRAETLRGEGWFDHQWGRSYGLLTGEGWDWFGLQLDDGRELLVSRLRPAGSGMANGAEARTEARLIGRDGSTAPSDRVVLRPLRHWRSEETGADYPVAWTISLPDYGMALRVAPLMDRQEMPVLGPLRAIWEGVVSFEGDGRDGDGAPARIAGYGFMELVGYPQSARIAPAPFRHWP</sequence>
<evidence type="ECO:0000259" key="1">
    <source>
        <dbReference type="Pfam" id="PF07143"/>
    </source>
</evidence>
<dbReference type="Gene3D" id="2.40.370.10">
    <property type="entry name" value="AttH-like domain"/>
    <property type="match status" value="2"/>
</dbReference>
<dbReference type="PANTHER" id="PTHR38591">
    <property type="entry name" value="HYDROLASE"/>
    <property type="match status" value="1"/>
</dbReference>
<accession>A0A9X4KJJ2</accession>